<keyword evidence="5 6" id="KW-0560">Oxidoreductase</keyword>
<feature type="region of interest" description="Disordered" evidence="7">
    <location>
        <begin position="152"/>
        <end position="173"/>
    </location>
</feature>
<dbReference type="Pfam" id="PF00390">
    <property type="entry name" value="malic"/>
    <property type="match status" value="1"/>
</dbReference>
<dbReference type="InterPro" id="IPR001891">
    <property type="entry name" value="Malic_OxRdtase"/>
</dbReference>
<evidence type="ECO:0000313" key="11">
    <source>
        <dbReference type="EnsemblMetazoa" id="KAF7496058.1"/>
    </source>
</evidence>
<dbReference type="NCBIfam" id="NF010052">
    <property type="entry name" value="PRK13529.1"/>
    <property type="match status" value="1"/>
</dbReference>
<evidence type="ECO:0000313" key="10">
    <source>
        <dbReference type="EMBL" id="KAF7496058.1"/>
    </source>
</evidence>
<evidence type="ECO:0000256" key="3">
    <source>
        <dbReference type="ARBA" id="ARBA00008785"/>
    </source>
</evidence>
<dbReference type="FunFam" id="3.40.50.10380:FF:000004">
    <property type="entry name" value="Malic enzyme"/>
    <property type="match status" value="1"/>
</dbReference>
<dbReference type="InterPro" id="IPR036291">
    <property type="entry name" value="NAD(P)-bd_dom_sf"/>
</dbReference>
<comment type="cofactor">
    <cofactor evidence="2">
        <name>Mg(2+)</name>
        <dbReference type="ChEBI" id="CHEBI:18420"/>
    </cofactor>
</comment>
<evidence type="ECO:0000256" key="5">
    <source>
        <dbReference type="ARBA" id="ARBA00023002"/>
    </source>
</evidence>
<comment type="similarity">
    <text evidence="3 6">Belongs to the malic enzymes family.</text>
</comment>
<keyword evidence="4 6" id="KW-0479">Metal-binding</keyword>
<organism evidence="10">
    <name type="scientific">Sarcoptes scabiei</name>
    <name type="common">Itch mite</name>
    <name type="synonym">Acarus scabiei</name>
    <dbReference type="NCBI Taxonomy" id="52283"/>
    <lineage>
        <taxon>Eukaryota</taxon>
        <taxon>Metazoa</taxon>
        <taxon>Ecdysozoa</taxon>
        <taxon>Arthropoda</taxon>
        <taxon>Chelicerata</taxon>
        <taxon>Arachnida</taxon>
        <taxon>Acari</taxon>
        <taxon>Acariformes</taxon>
        <taxon>Sarcoptiformes</taxon>
        <taxon>Astigmata</taxon>
        <taxon>Psoroptidia</taxon>
        <taxon>Sarcoptoidea</taxon>
        <taxon>Sarcoptidae</taxon>
        <taxon>Sarcoptinae</taxon>
        <taxon>Sarcoptes</taxon>
    </lineage>
</organism>
<dbReference type="GO" id="GO:0005739">
    <property type="term" value="C:mitochondrion"/>
    <property type="evidence" value="ECO:0007669"/>
    <property type="project" value="TreeGrafter"/>
</dbReference>
<evidence type="ECO:0000256" key="2">
    <source>
        <dbReference type="ARBA" id="ARBA00001946"/>
    </source>
</evidence>
<dbReference type="InterPro" id="IPR015884">
    <property type="entry name" value="Malic_enzyme_CS"/>
</dbReference>
<protein>
    <recommendedName>
        <fullName evidence="6">Malic enzyme</fullName>
    </recommendedName>
</protein>
<accession>A0A834RKE9</accession>
<proteinExistence type="inferred from homology"/>
<reference evidence="10" key="2">
    <citation type="submission" date="2020-01" db="EMBL/GenBank/DDBJ databases">
        <authorList>
            <person name="Korhonen P.K.K."/>
            <person name="Guangxu M.G."/>
            <person name="Wang T.W."/>
            <person name="Stroehlein A.J.S."/>
            <person name="Young N.D."/>
            <person name="Ang C.-S.A."/>
            <person name="Fernando D.W.F."/>
            <person name="Lu H.L."/>
            <person name="Taylor S.T."/>
            <person name="Ehtesham M.E.M."/>
            <person name="Najaraj S.H.N."/>
            <person name="Harsha G.H.G."/>
            <person name="Madugundu A.M."/>
            <person name="Renuse S.R."/>
            <person name="Holt D.H."/>
            <person name="Pandey A.P."/>
            <person name="Papenfuss A.P."/>
            <person name="Gasser R.B.G."/>
            <person name="Fischer K.F."/>
        </authorList>
    </citation>
    <scope>NUCLEOTIDE SEQUENCE</scope>
    <source>
        <strain evidence="10">SSS_KF_BRIS2020</strain>
    </source>
</reference>
<dbReference type="InterPro" id="IPR012302">
    <property type="entry name" value="Malic_NAD-bd"/>
</dbReference>
<evidence type="ECO:0000256" key="1">
    <source>
        <dbReference type="ARBA" id="ARBA00001936"/>
    </source>
</evidence>
<dbReference type="EnsemblMetazoa" id="SSS_856s_mrna">
    <property type="protein sequence ID" value="KAF7496058.1"/>
    <property type="gene ID" value="SSS_856"/>
</dbReference>
<dbReference type="Proteomes" id="UP000070412">
    <property type="component" value="Unassembled WGS sequence"/>
</dbReference>
<dbReference type="CDD" id="cd05312">
    <property type="entry name" value="NAD_bind_1_malic_enz"/>
    <property type="match status" value="1"/>
</dbReference>
<dbReference type="GO" id="GO:0051287">
    <property type="term" value="F:NAD binding"/>
    <property type="evidence" value="ECO:0007669"/>
    <property type="project" value="InterPro"/>
</dbReference>
<dbReference type="GO" id="GO:0004473">
    <property type="term" value="F:malate dehydrogenase (decarboxylating) (NADP+) activity"/>
    <property type="evidence" value="ECO:0007669"/>
    <property type="project" value="TreeGrafter"/>
</dbReference>
<dbReference type="InterPro" id="IPR037062">
    <property type="entry name" value="Malic_N_dom_sf"/>
</dbReference>
<dbReference type="Gene3D" id="3.40.50.10380">
    <property type="entry name" value="Malic enzyme, N-terminal domain"/>
    <property type="match status" value="1"/>
</dbReference>
<dbReference type="PRINTS" id="PR00072">
    <property type="entry name" value="MALOXRDTASE"/>
</dbReference>
<keyword evidence="12" id="KW-1185">Reference proteome</keyword>
<dbReference type="SUPFAM" id="SSF51735">
    <property type="entry name" value="NAD(P)-binding Rossmann-fold domains"/>
    <property type="match status" value="1"/>
</dbReference>
<dbReference type="GO" id="GO:0046872">
    <property type="term" value="F:metal ion binding"/>
    <property type="evidence" value="ECO:0007669"/>
    <property type="project" value="UniProtKB-KW"/>
</dbReference>
<dbReference type="InterPro" id="IPR046346">
    <property type="entry name" value="Aminoacid_DH-like_N_sf"/>
</dbReference>
<dbReference type="FunFam" id="3.40.50.720:FF:000060">
    <property type="entry name" value="Malic enzyme"/>
    <property type="match status" value="1"/>
</dbReference>
<dbReference type="SMART" id="SM01274">
    <property type="entry name" value="malic"/>
    <property type="match status" value="1"/>
</dbReference>
<dbReference type="EMBL" id="WVUK01000041">
    <property type="protein sequence ID" value="KAF7496058.1"/>
    <property type="molecule type" value="Genomic_DNA"/>
</dbReference>
<feature type="domain" description="Malic enzyme N-terminal" evidence="9">
    <location>
        <begin position="321"/>
        <end position="502"/>
    </location>
</feature>
<feature type="domain" description="Malic enzyme NAD-binding" evidence="8">
    <location>
        <begin position="512"/>
        <end position="764"/>
    </location>
</feature>
<feature type="region of interest" description="Disordered" evidence="7">
    <location>
        <begin position="55"/>
        <end position="92"/>
    </location>
</feature>
<sequence>MSSQLTSRTRLTLRQFHCCCQRNFSLINHHHRHQQFDSKSKSLKRLLLDTKSSRSLSSSSLWSPSITSSSTSSTSSSSSITSQTTALSSNERNKSIQNDRFISPMSSILTSSIVDIGTVTATIHNKSNSLTFSIGENNKQYNHQSKSSTSKVLSFSSPLSPSPSSSSSSALISPKTTTVETATTQTQSLSSGIVQSSLGKRIFPGQTLLSAPSPSQSSSFSLFSLIGNLTTSNRHNHHIRRFRSTLDVEIDMQKLQGVEILREPNVNKDLAFTTREREVYKLKGLLPATVRSQELQVQIVMENLRQIHNDLAKYMFLRDLQDHNKRLFYRVLQVYTKELMPIVYTPIVGLACEKYSLIFKRPRGMFITINDAGRVFDILGNSGEPEIKAIVVTDGERILGLGDLGANGMGIPVGKMALYSAIGGIPPELTLPVTLDVGTNNQILLDDPYYIGLKQKRATGLQYDQLIDEFMEAVVKRWGRSCLIQFEDFGNKNAFRLLTKYKKDYCTFNDDIQGTASVAVAGVLAALRKTNTKIHQHKFLFLGAGEAALGIANLLIMAMIENGIEPETAYSKIWLMDSHGLVTTTRDNNDDEHKKPFAKDAKDTKDLLEIVNMIEPTCLFGVAAVPGAFNETILGRMAEFNKNPLIFALSNPTSKAECTAEQAYEYTDGRCVFASGSPFEPVEYRGKTFVPGQGNNAYIFPGVALAVMACQVHEICDEVFLVAANALAEQVSKEDLNCGSVYPPLDHINEVSLRIATSVTEWLYAKGYAHHRPEPDDKYLFLKSRLYDPLYDSSNFTKHVEESHFAWHQHGQMKQ</sequence>
<name>A0A834RKE9_SARSC</name>
<dbReference type="OrthoDB" id="5365701at2759"/>
<comment type="cofactor">
    <cofactor evidence="1">
        <name>Mn(2+)</name>
        <dbReference type="ChEBI" id="CHEBI:29035"/>
    </cofactor>
</comment>
<evidence type="ECO:0000259" key="9">
    <source>
        <dbReference type="SMART" id="SM01274"/>
    </source>
</evidence>
<dbReference type="InterPro" id="IPR012301">
    <property type="entry name" value="Malic_N_dom"/>
</dbReference>
<dbReference type="PROSITE" id="PS00331">
    <property type="entry name" value="MALIC_ENZYMES"/>
    <property type="match status" value="1"/>
</dbReference>
<dbReference type="GO" id="GO:0006108">
    <property type="term" value="P:malate metabolic process"/>
    <property type="evidence" value="ECO:0007669"/>
    <property type="project" value="TreeGrafter"/>
</dbReference>
<reference evidence="12" key="1">
    <citation type="journal article" date="2020" name="PLoS Negl. Trop. Dis.">
        <title>High-quality nuclear genome for Sarcoptes scabiei-A critical resource for a neglected parasite.</title>
        <authorList>
            <person name="Korhonen P.K."/>
            <person name="Gasser R.B."/>
            <person name="Ma G."/>
            <person name="Wang T."/>
            <person name="Stroehlein A.J."/>
            <person name="Young N.D."/>
            <person name="Ang C.S."/>
            <person name="Fernando D.D."/>
            <person name="Lu H.C."/>
            <person name="Taylor S."/>
            <person name="Reynolds S.L."/>
            <person name="Mofiz E."/>
            <person name="Najaraj S.H."/>
            <person name="Gowda H."/>
            <person name="Madugundu A."/>
            <person name="Renuse S."/>
            <person name="Holt D."/>
            <person name="Pandey A."/>
            <person name="Papenfuss A.T."/>
            <person name="Fischer K."/>
        </authorList>
    </citation>
    <scope>NUCLEOTIDE SEQUENCE [LARGE SCALE GENOMIC DNA]</scope>
</reference>
<dbReference type="SUPFAM" id="SSF53223">
    <property type="entry name" value="Aminoacid dehydrogenase-like, N-terminal domain"/>
    <property type="match status" value="1"/>
</dbReference>
<evidence type="ECO:0000256" key="4">
    <source>
        <dbReference type="ARBA" id="ARBA00022723"/>
    </source>
</evidence>
<gene>
    <name evidence="10" type="primary">SSS_856g</name>
    <name evidence="10" type="ORF">SSS_856</name>
</gene>
<dbReference type="SMART" id="SM00919">
    <property type="entry name" value="Malic_M"/>
    <property type="match status" value="1"/>
</dbReference>
<dbReference type="AlphaFoldDB" id="A0A834RKE9"/>
<feature type="compositionally biased region" description="Low complexity" evidence="7">
    <location>
        <begin position="55"/>
        <end position="89"/>
    </location>
</feature>
<evidence type="ECO:0000313" key="12">
    <source>
        <dbReference type="Proteomes" id="UP000070412"/>
    </source>
</evidence>
<dbReference type="PANTHER" id="PTHR23406:SF90">
    <property type="entry name" value="MALIC ENZYME-RELATED"/>
    <property type="match status" value="1"/>
</dbReference>
<dbReference type="Pfam" id="PF03949">
    <property type="entry name" value="Malic_M"/>
    <property type="match status" value="1"/>
</dbReference>
<dbReference type="Gene3D" id="3.40.50.720">
    <property type="entry name" value="NAD(P)-binding Rossmann-like Domain"/>
    <property type="match status" value="1"/>
</dbReference>
<evidence type="ECO:0000256" key="6">
    <source>
        <dbReference type="RuleBase" id="RU003426"/>
    </source>
</evidence>
<reference evidence="11" key="3">
    <citation type="submission" date="2022-06" db="UniProtKB">
        <authorList>
            <consortium name="EnsemblMetazoa"/>
        </authorList>
    </citation>
    <scope>IDENTIFICATION</scope>
</reference>
<evidence type="ECO:0000256" key="7">
    <source>
        <dbReference type="SAM" id="MobiDB-lite"/>
    </source>
</evidence>
<evidence type="ECO:0000259" key="8">
    <source>
        <dbReference type="SMART" id="SM00919"/>
    </source>
</evidence>
<dbReference type="PANTHER" id="PTHR23406">
    <property type="entry name" value="MALIC ENZYME-RELATED"/>
    <property type="match status" value="1"/>
</dbReference>